<dbReference type="RefSeq" id="WP_088843082.1">
    <property type="nucleotide sequence ID" value="NZ_FYEW01000001.1"/>
</dbReference>
<feature type="transmembrane region" description="Helical" evidence="1">
    <location>
        <begin position="104"/>
        <end position="127"/>
    </location>
</feature>
<feature type="transmembrane region" description="Helical" evidence="1">
    <location>
        <begin position="29"/>
        <end position="49"/>
    </location>
</feature>
<keyword evidence="3" id="KW-1185">Reference proteome</keyword>
<evidence type="ECO:0000313" key="2">
    <source>
        <dbReference type="EMBL" id="SNC67110.1"/>
    </source>
</evidence>
<keyword evidence="1" id="KW-1133">Transmembrane helix</keyword>
<evidence type="ECO:0000313" key="3">
    <source>
        <dbReference type="Proteomes" id="UP000198131"/>
    </source>
</evidence>
<feature type="transmembrane region" description="Helical" evidence="1">
    <location>
        <begin position="61"/>
        <end position="83"/>
    </location>
</feature>
<gene>
    <name evidence="2" type="ORF">SAMN06265337_1839</name>
</gene>
<dbReference type="EMBL" id="FYEW01000001">
    <property type="protein sequence ID" value="SNC67110.1"/>
    <property type="molecule type" value="Genomic_DNA"/>
</dbReference>
<reference evidence="3" key="1">
    <citation type="submission" date="2017-06" db="EMBL/GenBank/DDBJ databases">
        <authorList>
            <person name="Varghese N."/>
            <person name="Submissions S."/>
        </authorList>
    </citation>
    <scope>NUCLEOTIDE SEQUENCE [LARGE SCALE GENOMIC DNA]</scope>
    <source>
        <strain evidence="3">DSM 11116</strain>
    </source>
</reference>
<name>A0A212TMG9_9BACT</name>
<dbReference type="Proteomes" id="UP000198131">
    <property type="component" value="Unassembled WGS sequence"/>
</dbReference>
<accession>A0A212TMG9</accession>
<keyword evidence="1" id="KW-0472">Membrane</keyword>
<proteinExistence type="predicted"/>
<protein>
    <submittedName>
        <fullName evidence="2">Uncharacterized protein</fullName>
    </submittedName>
</protein>
<organism evidence="2 3">
    <name type="scientific">Hymenobacter gelipurpurascens</name>
    <dbReference type="NCBI Taxonomy" id="89968"/>
    <lineage>
        <taxon>Bacteria</taxon>
        <taxon>Pseudomonadati</taxon>
        <taxon>Bacteroidota</taxon>
        <taxon>Cytophagia</taxon>
        <taxon>Cytophagales</taxon>
        <taxon>Hymenobacteraceae</taxon>
        <taxon>Hymenobacter</taxon>
    </lineage>
</organism>
<keyword evidence="1" id="KW-0812">Transmembrane</keyword>
<dbReference type="AlphaFoldDB" id="A0A212TMG9"/>
<evidence type="ECO:0000256" key="1">
    <source>
        <dbReference type="SAM" id="Phobius"/>
    </source>
</evidence>
<sequence length="128" mass="14385">MLQVTNFLFHCLYSLVAKRQVYSSGRLDAAKVGLVVVYALAGFDMLLGIEKLLDVRFIQGQITFLLLSMLLLGTYACLQISYFKRHLTEEHLSQYDAEIGRVRVGYALVAVWVLALVYALPFTGLLAH</sequence>